<dbReference type="OrthoDB" id="9950530at2"/>
<feature type="transmembrane region" description="Helical" evidence="1">
    <location>
        <begin position="129"/>
        <end position="154"/>
    </location>
</feature>
<keyword evidence="1" id="KW-0472">Membrane</keyword>
<organism evidence="2 3">
    <name type="scientific">Candidatus Promineifilum breve</name>
    <dbReference type="NCBI Taxonomy" id="1806508"/>
    <lineage>
        <taxon>Bacteria</taxon>
        <taxon>Bacillati</taxon>
        <taxon>Chloroflexota</taxon>
        <taxon>Ardenticatenia</taxon>
        <taxon>Candidatus Promineifilales</taxon>
        <taxon>Candidatus Promineifilaceae</taxon>
        <taxon>Candidatus Promineifilum</taxon>
    </lineage>
</organism>
<feature type="transmembrane region" description="Helical" evidence="1">
    <location>
        <begin position="105"/>
        <end position="122"/>
    </location>
</feature>
<reference evidence="2" key="1">
    <citation type="submission" date="2016-01" db="EMBL/GenBank/DDBJ databases">
        <authorList>
            <person name="Mcilroy J.S."/>
            <person name="Karst M S."/>
            <person name="Albertsen M."/>
        </authorList>
    </citation>
    <scope>NUCLEOTIDE SEQUENCE</scope>
    <source>
        <strain evidence="2">Cfx-K</strain>
    </source>
</reference>
<evidence type="ECO:0000313" key="2">
    <source>
        <dbReference type="EMBL" id="CUS03534.2"/>
    </source>
</evidence>
<evidence type="ECO:0000313" key="3">
    <source>
        <dbReference type="Proteomes" id="UP000215027"/>
    </source>
</evidence>
<feature type="transmembrane region" description="Helical" evidence="1">
    <location>
        <begin position="160"/>
        <end position="182"/>
    </location>
</feature>
<dbReference type="RefSeq" id="WP_095043010.1">
    <property type="nucleotide sequence ID" value="NZ_LN890655.1"/>
</dbReference>
<accession>A0A160T1Q4</accession>
<evidence type="ECO:0008006" key="4">
    <source>
        <dbReference type="Google" id="ProtNLM"/>
    </source>
</evidence>
<proteinExistence type="predicted"/>
<evidence type="ECO:0000256" key="1">
    <source>
        <dbReference type="SAM" id="Phobius"/>
    </source>
</evidence>
<feature type="transmembrane region" description="Helical" evidence="1">
    <location>
        <begin position="6"/>
        <end position="22"/>
    </location>
</feature>
<dbReference type="EMBL" id="LN890655">
    <property type="protein sequence ID" value="CUS03534.2"/>
    <property type="molecule type" value="Genomic_DNA"/>
</dbReference>
<sequence length="195" mass="20574">MEHNLIWGLVVLISGIFIASYGNMLFRFVLAFIGFALGFSLIMWVGDGLGQGLQLIVALVAGGIVAGLFYYLVKFSLYIAGGVMGLVIMASILGLFRLAGLDSGIFGWILAAVAAGLGGLFGHRLGNIVIVLATSLAGAYFVVLGLSALFITGGDTEDPLALLGTAFPLVLFATIALISFLAQHQVFSLRQRFLR</sequence>
<dbReference type="KEGG" id="pbf:CFX0092_A1656"/>
<feature type="transmembrane region" description="Helical" evidence="1">
    <location>
        <begin position="29"/>
        <end position="46"/>
    </location>
</feature>
<protein>
    <recommendedName>
        <fullName evidence="4">DUF4203 domain-containing protein</fullName>
    </recommendedName>
</protein>
<feature type="transmembrane region" description="Helical" evidence="1">
    <location>
        <begin position="52"/>
        <end position="72"/>
    </location>
</feature>
<dbReference type="AlphaFoldDB" id="A0A160T1Q4"/>
<keyword evidence="1" id="KW-0812">Transmembrane</keyword>
<dbReference type="Proteomes" id="UP000215027">
    <property type="component" value="Chromosome I"/>
</dbReference>
<feature type="transmembrane region" description="Helical" evidence="1">
    <location>
        <begin position="77"/>
        <end position="99"/>
    </location>
</feature>
<name>A0A160T1Q4_9CHLR</name>
<keyword evidence="1" id="KW-1133">Transmembrane helix</keyword>
<keyword evidence="3" id="KW-1185">Reference proteome</keyword>
<gene>
    <name evidence="2" type="ORF">CFX0092_A1656</name>
</gene>